<protein>
    <submittedName>
        <fullName evidence="7">S1C family serine protease</fullName>
        <ecNumber evidence="7">3.4.21.-</ecNumber>
    </submittedName>
</protein>
<dbReference type="InterPro" id="IPR036034">
    <property type="entry name" value="PDZ_sf"/>
</dbReference>
<evidence type="ECO:0000313" key="8">
    <source>
        <dbReference type="Proteomes" id="UP001596250"/>
    </source>
</evidence>
<reference evidence="8" key="1">
    <citation type="journal article" date="2019" name="Int. J. Syst. Evol. Microbiol.">
        <title>The Global Catalogue of Microorganisms (GCM) 10K type strain sequencing project: providing services to taxonomists for standard genome sequencing and annotation.</title>
        <authorList>
            <consortium name="The Broad Institute Genomics Platform"/>
            <consortium name="The Broad Institute Genome Sequencing Center for Infectious Disease"/>
            <person name="Wu L."/>
            <person name="Ma J."/>
        </authorList>
    </citation>
    <scope>NUCLEOTIDE SEQUENCE [LARGE SCALE GENOMIC DNA]</scope>
    <source>
        <strain evidence="8">CCM 8749</strain>
    </source>
</reference>
<dbReference type="PRINTS" id="PR00834">
    <property type="entry name" value="PROTEASES2C"/>
</dbReference>
<comment type="caution">
    <text evidence="7">The sequence shown here is derived from an EMBL/GenBank/DDBJ whole genome shotgun (WGS) entry which is preliminary data.</text>
</comment>
<evidence type="ECO:0000256" key="4">
    <source>
        <dbReference type="ARBA" id="ARBA00022825"/>
    </source>
</evidence>
<keyword evidence="8" id="KW-1185">Reference proteome</keyword>
<dbReference type="RefSeq" id="WP_379894750.1">
    <property type="nucleotide sequence ID" value="NZ_CBCSCT010000042.1"/>
</dbReference>
<keyword evidence="3 7" id="KW-0378">Hydrolase</keyword>
<feature type="transmembrane region" description="Helical" evidence="5">
    <location>
        <begin position="32"/>
        <end position="52"/>
    </location>
</feature>
<sequence>MGLFDRDDFYSTKVNRRRVGGGGNAGSGSVKWLFAAALILIISAGGWIWVAADNGKDASHTKQTAIPAIAETAPQDLLSLNNQFIDIADRVQPAIVTVLSYLTDRADEYSLGSGIIIEKSEGKALLVTNQHVVEDGIEFEVVLQDGEVRSAELVGSDWMTDLAILEIDGEGIDRVAELGDSDELRKGEMAIVMGNPLGLNFSQSISVGVISSTHLTVPVVLGGQQWEMDVIQTDAAINQGNSGGALLNLQGEVVGINNMKIAEFGVEGLGFAIPINDAKPIIEQLIENGEVQRPLIGITSIELAYTEEPDAYDLPEDVDYGLVVVDVSGPAKEAGLTVDDVVVALDGVTVYTQIDLRRYLYKNKEIGDTLLIEYYRDGELYETDLTLAERDE</sequence>
<dbReference type="EC" id="3.4.21.-" evidence="7"/>
<dbReference type="SUPFAM" id="SSF50494">
    <property type="entry name" value="Trypsin-like serine proteases"/>
    <property type="match status" value="1"/>
</dbReference>
<dbReference type="SUPFAM" id="SSF50156">
    <property type="entry name" value="PDZ domain-like"/>
    <property type="match status" value="1"/>
</dbReference>
<evidence type="ECO:0000256" key="3">
    <source>
        <dbReference type="ARBA" id="ARBA00022801"/>
    </source>
</evidence>
<keyword evidence="5" id="KW-1133">Transmembrane helix</keyword>
<keyword evidence="4" id="KW-0720">Serine protease</keyword>
<evidence type="ECO:0000259" key="6">
    <source>
        <dbReference type="Pfam" id="PF13180"/>
    </source>
</evidence>
<keyword evidence="5" id="KW-0472">Membrane</keyword>
<evidence type="ECO:0000256" key="2">
    <source>
        <dbReference type="ARBA" id="ARBA00022670"/>
    </source>
</evidence>
<dbReference type="InterPro" id="IPR009003">
    <property type="entry name" value="Peptidase_S1_PA"/>
</dbReference>
<name>A0ABW1IQW5_9BACL</name>
<organism evidence="7 8">
    <name type="scientific">Marinicrinis lubricantis</name>
    <dbReference type="NCBI Taxonomy" id="2086470"/>
    <lineage>
        <taxon>Bacteria</taxon>
        <taxon>Bacillati</taxon>
        <taxon>Bacillota</taxon>
        <taxon>Bacilli</taxon>
        <taxon>Bacillales</taxon>
        <taxon>Paenibacillaceae</taxon>
    </lineage>
</organism>
<dbReference type="PANTHER" id="PTHR22939">
    <property type="entry name" value="SERINE PROTEASE FAMILY S1C HTRA-RELATED"/>
    <property type="match status" value="1"/>
</dbReference>
<dbReference type="PANTHER" id="PTHR22939:SF129">
    <property type="entry name" value="SERINE PROTEASE HTRA2, MITOCHONDRIAL"/>
    <property type="match status" value="1"/>
</dbReference>
<evidence type="ECO:0000313" key="7">
    <source>
        <dbReference type="EMBL" id="MFC5987384.1"/>
    </source>
</evidence>
<keyword evidence="2 7" id="KW-0645">Protease</keyword>
<dbReference type="GO" id="GO:0008233">
    <property type="term" value="F:peptidase activity"/>
    <property type="evidence" value="ECO:0007669"/>
    <property type="project" value="UniProtKB-KW"/>
</dbReference>
<proteinExistence type="inferred from homology"/>
<accession>A0ABW1IQW5</accession>
<evidence type="ECO:0000256" key="5">
    <source>
        <dbReference type="SAM" id="Phobius"/>
    </source>
</evidence>
<gene>
    <name evidence="7" type="ORF">ACFPXP_13315</name>
</gene>
<comment type="similarity">
    <text evidence="1">Belongs to the peptidase S1C family.</text>
</comment>
<keyword evidence="5" id="KW-0812">Transmembrane</keyword>
<feature type="domain" description="PDZ" evidence="6">
    <location>
        <begin position="317"/>
        <end position="386"/>
    </location>
</feature>
<dbReference type="GO" id="GO:0006508">
    <property type="term" value="P:proteolysis"/>
    <property type="evidence" value="ECO:0007669"/>
    <property type="project" value="UniProtKB-KW"/>
</dbReference>
<dbReference type="InterPro" id="IPR001478">
    <property type="entry name" value="PDZ"/>
</dbReference>
<evidence type="ECO:0000256" key="1">
    <source>
        <dbReference type="ARBA" id="ARBA00010541"/>
    </source>
</evidence>
<dbReference type="InterPro" id="IPR001940">
    <property type="entry name" value="Peptidase_S1C"/>
</dbReference>
<dbReference type="Pfam" id="PF13365">
    <property type="entry name" value="Trypsin_2"/>
    <property type="match status" value="1"/>
</dbReference>
<dbReference type="Pfam" id="PF13180">
    <property type="entry name" value="PDZ_2"/>
    <property type="match status" value="1"/>
</dbReference>
<dbReference type="Gene3D" id="2.30.42.10">
    <property type="match status" value="1"/>
</dbReference>
<dbReference type="EMBL" id="JBHSQV010000161">
    <property type="protein sequence ID" value="MFC5987384.1"/>
    <property type="molecule type" value="Genomic_DNA"/>
</dbReference>
<dbReference type="Proteomes" id="UP001596250">
    <property type="component" value="Unassembled WGS sequence"/>
</dbReference>
<dbReference type="Gene3D" id="2.40.10.120">
    <property type="match status" value="1"/>
</dbReference>